<name>A0AAD9E8C6_9PEZI</name>
<evidence type="ECO:0000313" key="1">
    <source>
        <dbReference type="EMBL" id="KAK1838563.1"/>
    </source>
</evidence>
<dbReference type="EMBL" id="JAQOWY010000806">
    <property type="protein sequence ID" value="KAK1838563.1"/>
    <property type="molecule type" value="Genomic_DNA"/>
</dbReference>
<dbReference type="AlphaFoldDB" id="A0AAD9E8C6"/>
<organism evidence="1 2">
    <name type="scientific">Colletotrichum chrysophilum</name>
    <dbReference type="NCBI Taxonomy" id="1836956"/>
    <lineage>
        <taxon>Eukaryota</taxon>
        <taxon>Fungi</taxon>
        <taxon>Dikarya</taxon>
        <taxon>Ascomycota</taxon>
        <taxon>Pezizomycotina</taxon>
        <taxon>Sordariomycetes</taxon>
        <taxon>Hypocreomycetidae</taxon>
        <taxon>Glomerellales</taxon>
        <taxon>Glomerellaceae</taxon>
        <taxon>Colletotrichum</taxon>
        <taxon>Colletotrichum gloeosporioides species complex</taxon>
    </lineage>
</organism>
<proteinExistence type="predicted"/>
<sequence length="131" mass="13843">MKTLGVVQVADSENQLHRSLKLRTSGDGGVGANCEWGEVSQSGPANRGLPRAREFRAAVDRHGLQASAILTMGAPSAVTRAGTQQPPWNGRSPAVLWPSTIRTALGEGGADRVFSHHFTRSPNPHPKAATT</sequence>
<protein>
    <submittedName>
        <fullName evidence="1">Uncharacterized protein</fullName>
    </submittedName>
</protein>
<gene>
    <name evidence="1" type="ORF">CCHR01_18814</name>
</gene>
<reference evidence="1" key="1">
    <citation type="submission" date="2023-01" db="EMBL/GenBank/DDBJ databases">
        <title>Colletotrichum chrysophilum M932 genome sequence.</title>
        <authorList>
            <person name="Baroncelli R."/>
        </authorList>
    </citation>
    <scope>NUCLEOTIDE SEQUENCE</scope>
    <source>
        <strain evidence="1">M932</strain>
    </source>
</reference>
<comment type="caution">
    <text evidence="1">The sequence shown here is derived from an EMBL/GenBank/DDBJ whole genome shotgun (WGS) entry which is preliminary data.</text>
</comment>
<keyword evidence="2" id="KW-1185">Reference proteome</keyword>
<accession>A0AAD9E8C6</accession>
<dbReference type="Proteomes" id="UP001243330">
    <property type="component" value="Unassembled WGS sequence"/>
</dbReference>
<evidence type="ECO:0000313" key="2">
    <source>
        <dbReference type="Proteomes" id="UP001243330"/>
    </source>
</evidence>